<evidence type="ECO:0000313" key="4">
    <source>
        <dbReference type="EMBL" id="AES80563.1"/>
    </source>
</evidence>
<evidence type="ECO:0000313" key="7">
    <source>
        <dbReference type="Proteomes" id="UP000002051"/>
    </source>
</evidence>
<feature type="region of interest" description="Disordered" evidence="1">
    <location>
        <begin position="188"/>
        <end position="220"/>
    </location>
</feature>
<feature type="compositionally biased region" description="Basic and acidic residues" evidence="1">
    <location>
        <begin position="520"/>
        <end position="530"/>
    </location>
</feature>
<reference evidence="4 7" key="2">
    <citation type="journal article" date="2014" name="BMC Genomics">
        <title>An improved genome release (version Mt4.0) for the model legume Medicago truncatula.</title>
        <authorList>
            <person name="Tang H."/>
            <person name="Krishnakumar V."/>
            <person name="Bidwell S."/>
            <person name="Rosen B."/>
            <person name="Chan A."/>
            <person name="Zhou S."/>
            <person name="Gentzbittel L."/>
            <person name="Childs K.L."/>
            <person name="Yandell M."/>
            <person name="Gundlach H."/>
            <person name="Mayer K.F."/>
            <person name="Schwartz D.C."/>
            <person name="Town C.D."/>
        </authorList>
    </citation>
    <scope>GENOME REANNOTATION</scope>
    <source>
        <strain evidence="6 7">cv. Jemalong A17</strain>
    </source>
</reference>
<dbReference type="EMBL" id="PSQE01000007">
    <property type="protein sequence ID" value="RHN47242.1"/>
    <property type="molecule type" value="Genomic_DNA"/>
</dbReference>
<dbReference type="Pfam" id="PF14383">
    <property type="entry name" value="VARLMGL"/>
    <property type="match status" value="1"/>
</dbReference>
<feature type="domain" description="DUF4378" evidence="2">
    <location>
        <begin position="772"/>
        <end position="929"/>
    </location>
</feature>
<proteinExistence type="predicted"/>
<dbReference type="InterPro" id="IPR032795">
    <property type="entry name" value="DUF3741-assoc"/>
</dbReference>
<accession>G7KUB3</accession>
<feature type="compositionally biased region" description="Low complexity" evidence="1">
    <location>
        <begin position="413"/>
        <end position="427"/>
    </location>
</feature>
<dbReference type="PANTHER" id="PTHR21726">
    <property type="entry name" value="PHOSPHATIDYLINOSITOL N-ACETYLGLUCOSAMINYLTRANSFERASE SUBUNIT P DOWN SYNDROME CRITICAL REGION PROTEIN 5 -RELATED"/>
    <property type="match status" value="1"/>
</dbReference>
<evidence type="ECO:0000313" key="5">
    <source>
        <dbReference type="EMBL" id="RHN47242.1"/>
    </source>
</evidence>
<dbReference type="Proteomes" id="UP000265566">
    <property type="component" value="Chromosome 7"/>
</dbReference>
<dbReference type="OrthoDB" id="1928505at2759"/>
<dbReference type="eggNOG" id="ENOG502QQ6N">
    <property type="taxonomic scope" value="Eukaryota"/>
</dbReference>
<feature type="region of interest" description="Disordered" evidence="1">
    <location>
        <begin position="354"/>
        <end position="427"/>
    </location>
</feature>
<dbReference type="AlphaFoldDB" id="G7KUB3"/>
<evidence type="ECO:0000259" key="2">
    <source>
        <dbReference type="Pfam" id="PF14309"/>
    </source>
</evidence>
<reference evidence="6" key="3">
    <citation type="submission" date="2015-04" db="UniProtKB">
        <authorList>
            <consortium name="EnsemblPlants"/>
        </authorList>
    </citation>
    <scope>IDENTIFICATION</scope>
    <source>
        <strain evidence="6">cv. Jemalong A17</strain>
    </source>
</reference>
<dbReference type="PANTHER" id="PTHR21726:SF61">
    <property type="entry name" value="DNAA INITIATOR-ASSOCIATING PROTEIN"/>
    <property type="match status" value="1"/>
</dbReference>
<reference evidence="5" key="4">
    <citation type="journal article" date="2018" name="Nat. Plants">
        <title>Whole-genome landscape of Medicago truncatula symbiotic genes.</title>
        <authorList>
            <person name="Pecrix Y."/>
            <person name="Gamas P."/>
            <person name="Carrere S."/>
        </authorList>
    </citation>
    <scope>NUCLEOTIDE SEQUENCE</scope>
    <source>
        <tissue evidence="5">Leaves</tissue>
    </source>
</reference>
<reference evidence="4 7" key="1">
    <citation type="journal article" date="2011" name="Nature">
        <title>The Medicago genome provides insight into the evolution of rhizobial symbioses.</title>
        <authorList>
            <person name="Young N.D."/>
            <person name="Debelle F."/>
            <person name="Oldroyd G.E."/>
            <person name="Geurts R."/>
            <person name="Cannon S.B."/>
            <person name="Udvardi M.K."/>
            <person name="Benedito V.A."/>
            <person name="Mayer K.F."/>
            <person name="Gouzy J."/>
            <person name="Schoof H."/>
            <person name="Van de Peer Y."/>
            <person name="Proost S."/>
            <person name="Cook D.R."/>
            <person name="Meyers B.C."/>
            <person name="Spannagl M."/>
            <person name="Cheung F."/>
            <person name="De Mita S."/>
            <person name="Krishnakumar V."/>
            <person name="Gundlach H."/>
            <person name="Zhou S."/>
            <person name="Mudge J."/>
            <person name="Bharti A.K."/>
            <person name="Murray J.D."/>
            <person name="Naoumkina M.A."/>
            <person name="Rosen B."/>
            <person name="Silverstein K.A."/>
            <person name="Tang H."/>
            <person name="Rombauts S."/>
            <person name="Zhao P.X."/>
            <person name="Zhou P."/>
            <person name="Barbe V."/>
            <person name="Bardou P."/>
            <person name="Bechner M."/>
            <person name="Bellec A."/>
            <person name="Berger A."/>
            <person name="Berges H."/>
            <person name="Bidwell S."/>
            <person name="Bisseling T."/>
            <person name="Choisne N."/>
            <person name="Couloux A."/>
            <person name="Denny R."/>
            <person name="Deshpande S."/>
            <person name="Dai X."/>
            <person name="Doyle J.J."/>
            <person name="Dudez A.M."/>
            <person name="Farmer A.D."/>
            <person name="Fouteau S."/>
            <person name="Franken C."/>
            <person name="Gibelin C."/>
            <person name="Gish J."/>
            <person name="Goldstein S."/>
            <person name="Gonzalez A.J."/>
            <person name="Green P.J."/>
            <person name="Hallab A."/>
            <person name="Hartog M."/>
            <person name="Hua A."/>
            <person name="Humphray S.J."/>
            <person name="Jeong D.H."/>
            <person name="Jing Y."/>
            <person name="Jocker A."/>
            <person name="Kenton S.M."/>
            <person name="Kim D.J."/>
            <person name="Klee K."/>
            <person name="Lai H."/>
            <person name="Lang C."/>
            <person name="Lin S."/>
            <person name="Macmil S.L."/>
            <person name="Magdelenat G."/>
            <person name="Matthews L."/>
            <person name="McCorrison J."/>
            <person name="Monaghan E.L."/>
            <person name="Mun J.H."/>
            <person name="Najar F.Z."/>
            <person name="Nicholson C."/>
            <person name="Noirot C."/>
            <person name="O'Bleness M."/>
            <person name="Paule C.R."/>
            <person name="Poulain J."/>
            <person name="Prion F."/>
            <person name="Qin B."/>
            <person name="Qu C."/>
            <person name="Retzel E.F."/>
            <person name="Riddle C."/>
            <person name="Sallet E."/>
            <person name="Samain S."/>
            <person name="Samson N."/>
            <person name="Sanders I."/>
            <person name="Saurat O."/>
            <person name="Scarpelli C."/>
            <person name="Schiex T."/>
            <person name="Segurens B."/>
            <person name="Severin A.J."/>
            <person name="Sherrier D.J."/>
            <person name="Shi R."/>
            <person name="Sims S."/>
            <person name="Singer S.R."/>
            <person name="Sinharoy S."/>
            <person name="Sterck L."/>
            <person name="Viollet A."/>
            <person name="Wang B.B."/>
            <person name="Wang K."/>
            <person name="Wang M."/>
            <person name="Wang X."/>
            <person name="Warfsmann J."/>
            <person name="Weissenbach J."/>
            <person name="White D.D."/>
            <person name="White J.D."/>
            <person name="Wiley G.B."/>
            <person name="Wincker P."/>
            <person name="Xing Y."/>
            <person name="Yang L."/>
            <person name="Yao Z."/>
            <person name="Ying F."/>
            <person name="Zhai J."/>
            <person name="Zhou L."/>
            <person name="Zuber A."/>
            <person name="Denarie J."/>
            <person name="Dixon R.A."/>
            <person name="May G.D."/>
            <person name="Schwartz D.C."/>
            <person name="Rogers J."/>
            <person name="Quetier F."/>
            <person name="Town C.D."/>
            <person name="Roe B.A."/>
        </authorList>
    </citation>
    <scope>NUCLEOTIDE SEQUENCE [LARGE SCALE GENOMIC DNA]</scope>
    <source>
        <strain evidence="4">A17</strain>
        <strain evidence="6 7">cv. Jemalong A17</strain>
    </source>
</reference>
<keyword evidence="7" id="KW-1185">Reference proteome</keyword>
<dbReference type="PaxDb" id="3880-AES80563"/>
<dbReference type="Gramene" id="rna41816">
    <property type="protein sequence ID" value="RHN47242.1"/>
    <property type="gene ID" value="gene41816"/>
</dbReference>
<evidence type="ECO:0000313" key="6">
    <source>
        <dbReference type="EnsemblPlants" id="AES80563"/>
    </source>
</evidence>
<dbReference type="Pfam" id="PF14309">
    <property type="entry name" value="DUF4378"/>
    <property type="match status" value="1"/>
</dbReference>
<dbReference type="STRING" id="3880.G7KUB3"/>
<feature type="region of interest" description="Disordered" evidence="1">
    <location>
        <begin position="520"/>
        <end position="554"/>
    </location>
</feature>
<evidence type="ECO:0000256" key="1">
    <source>
        <dbReference type="SAM" id="MobiDB-lite"/>
    </source>
</evidence>
<dbReference type="InterPro" id="IPR025486">
    <property type="entry name" value="DUF4378"/>
</dbReference>
<dbReference type="EnsemblPlants" id="AES80563">
    <property type="protein sequence ID" value="AES80563"/>
    <property type="gene ID" value="MTR_7g082220"/>
</dbReference>
<evidence type="ECO:0000259" key="3">
    <source>
        <dbReference type="Pfam" id="PF14383"/>
    </source>
</evidence>
<dbReference type="HOGENOM" id="CLU_009609_1_0_1"/>
<dbReference type="KEGG" id="mtr:11438404"/>
<feature type="compositionally biased region" description="Polar residues" evidence="1">
    <location>
        <begin position="362"/>
        <end position="371"/>
    </location>
</feature>
<protein>
    <submittedName>
        <fullName evidence="4">DUF4378 domain protein</fullName>
    </submittedName>
</protein>
<sequence>MSESSSVKNLAITDKVQKPGGCVGIFFQLIDWKKRLVKKKLFSKKLLTPGRAKKFRGDEKMPNSKLHLIANENSGGFPKGGSHGVDVERKSEMRVPSLVARLMGLDSIPAAQREKSKKALCPDYSFSDGEECLSNHCELDRKGKDLEMRVVKHDSRPQKLQKTGVCERKAVTRFGAEALHIKSVLSRAKKHNHQHHPKLASPLKSRPRITSGKSASRSSRLMGAAAKILEPGLQASRGKGTLTYHASACPLKGGIVKGGVGNAIMPNHSCYVSSASKTSVGQTSCKNCGNLLGVIDCKAEVRGPPDVPPPTVSAVITATSMLSSCKKGMPITPFHGQGRDIVLLRSQEKFASHVTDGEEENYAQQSWNEPTTIRIPMPREGPAQRSSNSSCRPIRAQEDDASSFAYKRKAQESKLSSESSSSGSTMCSMQVKRVSSCANTTSGTKDFVALNRSISGQTRMRSPTKVDSSKFDLEKKPCNRQRLESLSHVRTLERKRTPNVTRLEGMTAANSVGLKQRNVRREATGGKRSDFNSSSLNSSNIKNKGQGEPVKASHNMSNDAASFTFSSPLKQKTVIHVEDEETNRNNERKAYFQRPAPLKVDNLGAFLEQKLKELTSQENELATTGVPQKSSAVILQELISALSSENLICHDGHVHNEDASFLCGAKRERLLGTSCNDNHLSPGSVLEASFSSSSLDDSSGRGFHPDSMNFSYSLPEPSEHDDELLDSAASFNKGSIGKILAVIGSEIPMALQCLYSFGTQCTRSKLNNMKDTLLNAELVLRIANDHVEEETPQLLIYRFLLNELDAVSDDAMWTDFNCFVGCEDSKSRKMINGFVFDCVMEYLESNCWQYFYTGFKAWTKLPLCVKAETLAQEVKREVNKWVCMVGMVPDEIIEWEMSHSLGKWNDFDIEAFEAGGDIDGDILHSLVDEVVQELVGFKNNSYCL</sequence>
<dbReference type="OMA" id="SATCMNN"/>
<dbReference type="EMBL" id="CM001223">
    <property type="protein sequence ID" value="AES80563.1"/>
    <property type="molecule type" value="Genomic_DNA"/>
</dbReference>
<organism evidence="4 7">
    <name type="scientific">Medicago truncatula</name>
    <name type="common">Barrel medic</name>
    <name type="synonym">Medicago tribuloides</name>
    <dbReference type="NCBI Taxonomy" id="3880"/>
    <lineage>
        <taxon>Eukaryota</taxon>
        <taxon>Viridiplantae</taxon>
        <taxon>Streptophyta</taxon>
        <taxon>Embryophyta</taxon>
        <taxon>Tracheophyta</taxon>
        <taxon>Spermatophyta</taxon>
        <taxon>Magnoliopsida</taxon>
        <taxon>eudicotyledons</taxon>
        <taxon>Gunneridae</taxon>
        <taxon>Pentapetalae</taxon>
        <taxon>rosids</taxon>
        <taxon>fabids</taxon>
        <taxon>Fabales</taxon>
        <taxon>Fabaceae</taxon>
        <taxon>Papilionoideae</taxon>
        <taxon>50 kb inversion clade</taxon>
        <taxon>NPAAA clade</taxon>
        <taxon>Hologalegina</taxon>
        <taxon>IRL clade</taxon>
        <taxon>Trifolieae</taxon>
        <taxon>Medicago</taxon>
    </lineage>
</organism>
<feature type="compositionally biased region" description="Basic residues" evidence="1">
    <location>
        <begin position="188"/>
        <end position="198"/>
    </location>
</feature>
<gene>
    <name evidence="6" type="primary">11438404</name>
    <name evidence="4" type="ordered locus">MTR_7g082220</name>
    <name evidence="5" type="ORF">MtrunA17_Chr7g0250831</name>
</gene>
<dbReference type="Proteomes" id="UP000002051">
    <property type="component" value="Unassembled WGS sequence"/>
</dbReference>
<name>G7KUB3_MEDTR</name>
<feature type="domain" description="DUF3741" evidence="3">
    <location>
        <begin position="88"/>
        <end position="113"/>
    </location>
</feature>